<comment type="caution">
    <text evidence="2">The sequence shown here is derived from an EMBL/GenBank/DDBJ whole genome shotgun (WGS) entry which is preliminary data.</text>
</comment>
<organism evidence="2 3">
    <name type="scientific">Dillenia turbinata</name>
    <dbReference type="NCBI Taxonomy" id="194707"/>
    <lineage>
        <taxon>Eukaryota</taxon>
        <taxon>Viridiplantae</taxon>
        <taxon>Streptophyta</taxon>
        <taxon>Embryophyta</taxon>
        <taxon>Tracheophyta</taxon>
        <taxon>Spermatophyta</taxon>
        <taxon>Magnoliopsida</taxon>
        <taxon>eudicotyledons</taxon>
        <taxon>Gunneridae</taxon>
        <taxon>Pentapetalae</taxon>
        <taxon>Dilleniales</taxon>
        <taxon>Dilleniaceae</taxon>
        <taxon>Dillenia</taxon>
    </lineage>
</organism>
<accession>A0AAN8VPR6</accession>
<gene>
    <name evidence="2" type="ORF">RJ641_036336</name>
</gene>
<evidence type="ECO:0000313" key="2">
    <source>
        <dbReference type="EMBL" id="KAK6933442.1"/>
    </source>
</evidence>
<keyword evidence="1" id="KW-0812">Transmembrane</keyword>
<keyword evidence="1" id="KW-1133">Transmembrane helix</keyword>
<dbReference type="EMBL" id="JBAMMX010000009">
    <property type="protein sequence ID" value="KAK6933442.1"/>
    <property type="molecule type" value="Genomic_DNA"/>
</dbReference>
<keyword evidence="3" id="KW-1185">Reference proteome</keyword>
<name>A0AAN8VPR6_9MAGN</name>
<dbReference type="AlphaFoldDB" id="A0AAN8VPR6"/>
<dbReference type="Proteomes" id="UP001370490">
    <property type="component" value="Unassembled WGS sequence"/>
</dbReference>
<evidence type="ECO:0000256" key="1">
    <source>
        <dbReference type="SAM" id="Phobius"/>
    </source>
</evidence>
<evidence type="ECO:0000313" key="3">
    <source>
        <dbReference type="Proteomes" id="UP001370490"/>
    </source>
</evidence>
<sequence length="127" mass="14555">MNEKPSLPSAWDVSIYELHIRVFSNHHYHFGASDTTVDPSICGGYLAFTCWKKWKSVGKCTYLKPILSKYSFGLILEVSIKILVFCVTILLNAFKYLTDMEMLETLPPDLDEQQAQIRAIQNEDGYN</sequence>
<proteinExistence type="predicted"/>
<keyword evidence="1" id="KW-0472">Membrane</keyword>
<feature type="transmembrane region" description="Helical" evidence="1">
    <location>
        <begin position="72"/>
        <end position="94"/>
    </location>
</feature>
<protein>
    <submittedName>
        <fullName evidence="2">Uncharacterized protein</fullName>
    </submittedName>
</protein>
<reference evidence="2 3" key="1">
    <citation type="submission" date="2023-12" db="EMBL/GenBank/DDBJ databases">
        <title>A high-quality genome assembly for Dillenia turbinata (Dilleniales).</title>
        <authorList>
            <person name="Chanderbali A."/>
        </authorList>
    </citation>
    <scope>NUCLEOTIDE SEQUENCE [LARGE SCALE GENOMIC DNA]</scope>
    <source>
        <strain evidence="2">LSX21</strain>
        <tissue evidence="2">Leaf</tissue>
    </source>
</reference>